<evidence type="ECO:0000256" key="3">
    <source>
        <dbReference type="ARBA" id="ARBA00022692"/>
    </source>
</evidence>
<dbReference type="PANTHER" id="PTHR33931">
    <property type="entry name" value="HOLIN-LIKE PROTEIN CIDA-RELATED"/>
    <property type="match status" value="1"/>
</dbReference>
<comment type="subcellular location">
    <subcellularLocation>
        <location evidence="1">Cell membrane</location>
        <topology evidence="1">Multi-pass membrane protein</topology>
    </subcellularLocation>
</comment>
<keyword evidence="5 6" id="KW-0472">Membrane</keyword>
<keyword evidence="4 6" id="KW-1133">Transmembrane helix</keyword>
<dbReference type="Proteomes" id="UP000307702">
    <property type="component" value="Unassembled WGS sequence"/>
</dbReference>
<feature type="transmembrane region" description="Helical" evidence="6">
    <location>
        <begin position="31"/>
        <end position="47"/>
    </location>
</feature>
<keyword evidence="8" id="KW-1185">Reference proteome</keyword>
<dbReference type="AlphaFoldDB" id="A0A8H2JM14"/>
<accession>A0A8H2JM14</accession>
<comment type="caution">
    <text evidence="7">The sequence shown here is derived from an EMBL/GenBank/DDBJ whole genome shotgun (WGS) entry which is preliminary data.</text>
</comment>
<evidence type="ECO:0000256" key="2">
    <source>
        <dbReference type="ARBA" id="ARBA00022475"/>
    </source>
</evidence>
<evidence type="ECO:0000256" key="1">
    <source>
        <dbReference type="ARBA" id="ARBA00004651"/>
    </source>
</evidence>
<gene>
    <name evidence="7" type="ORF">FCS21_06215</name>
</gene>
<reference evidence="7 8" key="1">
    <citation type="submission" date="2019-05" db="EMBL/GenBank/DDBJ databases">
        <title>Colwellia ponticola sp. nov., isolated from seawater.</title>
        <authorList>
            <person name="Yoon J.-H."/>
        </authorList>
    </citation>
    <scope>NUCLEOTIDE SEQUENCE [LARGE SCALE GENOMIC DNA]</scope>
    <source>
        <strain evidence="7 8">OISW-25</strain>
    </source>
</reference>
<dbReference type="GO" id="GO:0005886">
    <property type="term" value="C:plasma membrane"/>
    <property type="evidence" value="ECO:0007669"/>
    <property type="project" value="UniProtKB-SubCell"/>
</dbReference>
<organism evidence="7 8">
    <name type="scientific">Colwellia ponticola</name>
    <dbReference type="NCBI Taxonomy" id="2304625"/>
    <lineage>
        <taxon>Bacteria</taxon>
        <taxon>Pseudomonadati</taxon>
        <taxon>Pseudomonadota</taxon>
        <taxon>Gammaproteobacteria</taxon>
        <taxon>Alteromonadales</taxon>
        <taxon>Colwelliaceae</taxon>
        <taxon>Colwellia</taxon>
    </lineage>
</organism>
<keyword evidence="3 6" id="KW-0812">Transmembrane</keyword>
<keyword evidence="2" id="KW-1003">Cell membrane</keyword>
<feature type="transmembrane region" description="Helical" evidence="6">
    <location>
        <begin position="59"/>
        <end position="78"/>
    </location>
</feature>
<dbReference type="OrthoDB" id="385012at2"/>
<dbReference type="EMBL" id="SZVP01000004">
    <property type="protein sequence ID" value="TMM45917.1"/>
    <property type="molecule type" value="Genomic_DNA"/>
</dbReference>
<name>A0A8H2JM14_9GAMM</name>
<evidence type="ECO:0000313" key="7">
    <source>
        <dbReference type="EMBL" id="TMM45917.1"/>
    </source>
</evidence>
<evidence type="ECO:0000256" key="5">
    <source>
        <dbReference type="ARBA" id="ARBA00023136"/>
    </source>
</evidence>
<proteinExistence type="predicted"/>
<evidence type="ECO:0000256" key="4">
    <source>
        <dbReference type="ARBA" id="ARBA00022989"/>
    </source>
</evidence>
<dbReference type="Pfam" id="PF03788">
    <property type="entry name" value="LrgA"/>
    <property type="match status" value="1"/>
</dbReference>
<evidence type="ECO:0000256" key="6">
    <source>
        <dbReference type="SAM" id="Phobius"/>
    </source>
</evidence>
<sequence>MNNVLYTLFAISICLLLGKLANSLFSALPASLYGMIIYAIFLQINWFSADKIVNTNQWFIKHMGVCLVPAGMGIINHFKLIQQHGIALVVIIFSSTFILLTLIGYLSERFLITPAHHIADTKAQNKPKSGVN</sequence>
<dbReference type="InterPro" id="IPR005538">
    <property type="entry name" value="LrgA/CidA"/>
</dbReference>
<evidence type="ECO:0000313" key="8">
    <source>
        <dbReference type="Proteomes" id="UP000307702"/>
    </source>
</evidence>
<protein>
    <submittedName>
        <fullName evidence="7">CidA/LrgA family protein</fullName>
    </submittedName>
</protein>
<dbReference type="RefSeq" id="WP_138621532.1">
    <property type="nucleotide sequence ID" value="NZ_SZVP01000004.1"/>
</dbReference>
<dbReference type="PANTHER" id="PTHR33931:SF2">
    <property type="entry name" value="HOLIN-LIKE PROTEIN CIDA"/>
    <property type="match status" value="1"/>
</dbReference>
<feature type="transmembrane region" description="Helical" evidence="6">
    <location>
        <begin position="84"/>
        <end position="106"/>
    </location>
</feature>